<keyword evidence="12" id="KW-0966">Cell projection</keyword>
<dbReference type="PANTHER" id="PTHR35091">
    <property type="entry name" value="FLAGELLAR PROTEIN FLIL"/>
    <property type="match status" value="1"/>
</dbReference>
<keyword evidence="5" id="KW-1003">Cell membrane</keyword>
<evidence type="ECO:0000313" key="13">
    <source>
        <dbReference type="Proteomes" id="UP000236345"/>
    </source>
</evidence>
<protein>
    <recommendedName>
        <fullName evidence="4 11">Flagellar protein FliL</fullName>
    </recommendedName>
</protein>
<keyword evidence="10 11" id="KW-0472">Membrane</keyword>
<organism evidence="12 13">
    <name type="scientific">Mixta theicola</name>
    <dbReference type="NCBI Taxonomy" id="1458355"/>
    <lineage>
        <taxon>Bacteria</taxon>
        <taxon>Pseudomonadati</taxon>
        <taxon>Pseudomonadota</taxon>
        <taxon>Gammaproteobacteria</taxon>
        <taxon>Enterobacterales</taxon>
        <taxon>Erwiniaceae</taxon>
        <taxon>Mixta</taxon>
    </lineage>
</organism>
<name>A0A2K1Q813_9GAMM</name>
<keyword evidence="11" id="KW-0997">Cell inner membrane</keyword>
<dbReference type="EMBL" id="NWUO01000009">
    <property type="protein sequence ID" value="PNS11182.1"/>
    <property type="molecule type" value="Genomic_DNA"/>
</dbReference>
<evidence type="ECO:0000256" key="8">
    <source>
        <dbReference type="ARBA" id="ARBA00022779"/>
    </source>
</evidence>
<keyword evidence="6 11" id="KW-0145">Chemotaxis</keyword>
<evidence type="ECO:0000256" key="9">
    <source>
        <dbReference type="ARBA" id="ARBA00022989"/>
    </source>
</evidence>
<reference evidence="13" key="1">
    <citation type="submission" date="2017-09" db="EMBL/GenBank/DDBJ databases">
        <authorList>
            <person name="Palmer M."/>
            <person name="Steenkamp E.T."/>
            <person name="Coetzee M.P."/>
            <person name="Avontuur J.R."/>
            <person name="Van Zyl E."/>
            <person name="Chan W.-Y."/>
            <person name="Blom J."/>
            <person name="Venter S.N."/>
        </authorList>
    </citation>
    <scope>NUCLEOTIDE SEQUENCE [LARGE SCALE GENOMIC DNA]</scope>
    <source>
        <strain evidence="13">QC88-366</strain>
    </source>
</reference>
<evidence type="ECO:0000256" key="6">
    <source>
        <dbReference type="ARBA" id="ARBA00022500"/>
    </source>
</evidence>
<dbReference type="GO" id="GO:0009425">
    <property type="term" value="C:bacterial-type flagellum basal body"/>
    <property type="evidence" value="ECO:0007669"/>
    <property type="project" value="InterPro"/>
</dbReference>
<evidence type="ECO:0000256" key="3">
    <source>
        <dbReference type="ARBA" id="ARBA00008281"/>
    </source>
</evidence>
<dbReference type="Pfam" id="PF03748">
    <property type="entry name" value="FliL"/>
    <property type="match status" value="1"/>
</dbReference>
<evidence type="ECO:0000256" key="10">
    <source>
        <dbReference type="ARBA" id="ARBA00023136"/>
    </source>
</evidence>
<gene>
    <name evidence="12" type="ORF">COO59_12980</name>
</gene>
<keyword evidence="8 11" id="KW-0283">Flagellar rotation</keyword>
<proteinExistence type="inferred from homology"/>
<accession>A0A2K1Q813</accession>
<keyword evidence="13" id="KW-1185">Reference proteome</keyword>
<keyword evidence="12" id="KW-0282">Flagellum</keyword>
<evidence type="ECO:0000256" key="2">
    <source>
        <dbReference type="ARBA" id="ARBA00004162"/>
    </source>
</evidence>
<dbReference type="GO" id="GO:0071978">
    <property type="term" value="P:bacterial-type flagellum-dependent swarming motility"/>
    <property type="evidence" value="ECO:0007669"/>
    <property type="project" value="TreeGrafter"/>
</dbReference>
<comment type="caution">
    <text evidence="12">The sequence shown here is derived from an EMBL/GenBank/DDBJ whole genome shotgun (WGS) entry which is preliminary data.</text>
</comment>
<evidence type="ECO:0000313" key="12">
    <source>
        <dbReference type="EMBL" id="PNS11182.1"/>
    </source>
</evidence>
<evidence type="ECO:0000256" key="4">
    <source>
        <dbReference type="ARBA" id="ARBA00021812"/>
    </source>
</evidence>
<dbReference type="GO" id="GO:0006935">
    <property type="term" value="P:chemotaxis"/>
    <property type="evidence" value="ECO:0007669"/>
    <property type="project" value="UniProtKB-KW"/>
</dbReference>
<comment type="function">
    <text evidence="1 11">Controls the rotational direction of flagella during chemotaxis.</text>
</comment>
<dbReference type="GO" id="GO:0005886">
    <property type="term" value="C:plasma membrane"/>
    <property type="evidence" value="ECO:0007669"/>
    <property type="project" value="UniProtKB-SubCell"/>
</dbReference>
<dbReference type="RefSeq" id="WP_103060218.1">
    <property type="nucleotide sequence ID" value="NZ_BSOF01000005.1"/>
</dbReference>
<evidence type="ECO:0000256" key="7">
    <source>
        <dbReference type="ARBA" id="ARBA00022692"/>
    </source>
</evidence>
<dbReference type="InterPro" id="IPR005503">
    <property type="entry name" value="FliL"/>
</dbReference>
<evidence type="ECO:0000256" key="5">
    <source>
        <dbReference type="ARBA" id="ARBA00022475"/>
    </source>
</evidence>
<dbReference type="Proteomes" id="UP000236345">
    <property type="component" value="Unassembled WGS sequence"/>
</dbReference>
<comment type="subcellular location">
    <subcellularLocation>
        <location evidence="11">Cell inner membrane</location>
    </subcellularLocation>
    <subcellularLocation>
        <location evidence="2">Cell membrane</location>
        <topology evidence="2">Single-pass membrane protein</topology>
    </subcellularLocation>
</comment>
<dbReference type="PROSITE" id="PS51257">
    <property type="entry name" value="PROKAR_LIPOPROTEIN"/>
    <property type="match status" value="1"/>
</dbReference>
<keyword evidence="7" id="KW-0812">Transmembrane</keyword>
<dbReference type="OrthoDB" id="2087278at2"/>
<evidence type="ECO:0000256" key="1">
    <source>
        <dbReference type="ARBA" id="ARBA00002254"/>
    </source>
</evidence>
<comment type="similarity">
    <text evidence="3 11">Belongs to the FliL family.</text>
</comment>
<evidence type="ECO:0000256" key="11">
    <source>
        <dbReference type="RuleBase" id="RU364125"/>
    </source>
</evidence>
<dbReference type="PANTHER" id="PTHR35091:SF2">
    <property type="entry name" value="FLAGELLAR PROTEIN FLIL"/>
    <property type="match status" value="1"/>
</dbReference>
<dbReference type="AlphaFoldDB" id="A0A2K1Q813"/>
<keyword evidence="9" id="KW-1133">Transmembrane helix</keyword>
<dbReference type="NCBIfam" id="NF005435">
    <property type="entry name" value="PRK07021.1"/>
    <property type="match status" value="1"/>
</dbReference>
<sequence length="169" mass="18982">MPNKKKSTTTGKSKLRSLFILVILLLAVGACSIAAWTMYEMKNMQARMLSDSEPPEETEVTEPITPVYVPLDTFTVSLKPAGEEYDRVLYIGLTLRVNNEDDKSKIEKYLPEVRSRLLMLFSGHSAEELSLNEGKSQLIQDIKQVLTTPLDEKSGVVVTDVLFNAFILR</sequence>
<keyword evidence="12" id="KW-0969">Cilium</keyword>